<evidence type="ECO:0000313" key="3">
    <source>
        <dbReference type="EMBL" id="MET6991354.1"/>
    </source>
</evidence>
<dbReference type="RefSeq" id="WP_354615896.1">
    <property type="nucleotide sequence ID" value="NZ_JBEXAE010000005.1"/>
</dbReference>
<proteinExistence type="predicted"/>
<keyword evidence="2" id="KW-0732">Signal</keyword>
<evidence type="ECO:0000313" key="4">
    <source>
        <dbReference type="Proteomes" id="UP001549799"/>
    </source>
</evidence>
<reference evidence="3 4" key="1">
    <citation type="submission" date="2024-07" db="EMBL/GenBank/DDBJ databases">
        <title>The genome sequence of type strain Sediminicola arcticus GDMCC 1.2805.</title>
        <authorList>
            <person name="Liu Y."/>
        </authorList>
    </citation>
    <scope>NUCLEOTIDE SEQUENCE [LARGE SCALE GENOMIC DNA]</scope>
    <source>
        <strain evidence="3 4">GDMCC 1.2805</strain>
    </source>
</reference>
<evidence type="ECO:0008006" key="5">
    <source>
        <dbReference type="Google" id="ProtNLM"/>
    </source>
</evidence>
<evidence type="ECO:0000256" key="2">
    <source>
        <dbReference type="SAM" id="SignalP"/>
    </source>
</evidence>
<dbReference type="SUPFAM" id="SSF48452">
    <property type="entry name" value="TPR-like"/>
    <property type="match status" value="1"/>
</dbReference>
<sequence>MKKILYIAVFSALGYGGINNAQAQAQNPECSNNLSIYVEHAKVKNYDAAYTPWKMVYDNCPDLNWANFAYGERILADRVEKATGADKTAAINQMEMLYENRLKYFSNKTTKAETIIDKIILKYENKIASNSEIYDQLHKAFTEDQDNFTNPKALYLYFSSLVDLNAEGSKDPDLVFQTYDAVIAKIYVENDKYTSIIAKLIPKEDANTLTSKEKSQLRSANSYSETYGKISESIDGKLGALANCENLIPLYEKNFDDKKNDLNWVKGAVGRMYSKECTDDPLFKKLFEAQMALDPSAEAYMYGATLKMKAGDSKGALSDYNKALDLETNAKKRSEIAYKIATTYVRSSKSSARSYAQKALDANPSNGKAYLMIASLYASSANDCGTTTFEKRAIYWKAADVARQAGRVDPALSGRAAQAATSYASKAPSKEDIFNSGMSGKTVSFNCWVGGSVTVPSL</sequence>
<accession>A0ABV2SW19</accession>
<keyword evidence="1" id="KW-0802">TPR repeat</keyword>
<dbReference type="PROSITE" id="PS50005">
    <property type="entry name" value="TPR"/>
    <property type="match status" value="1"/>
</dbReference>
<keyword evidence="4" id="KW-1185">Reference proteome</keyword>
<feature type="signal peptide" evidence="2">
    <location>
        <begin position="1"/>
        <end position="23"/>
    </location>
</feature>
<name>A0ABV2SW19_9FLAO</name>
<dbReference type="InterPro" id="IPR011990">
    <property type="entry name" value="TPR-like_helical_dom_sf"/>
</dbReference>
<dbReference type="InterPro" id="IPR019734">
    <property type="entry name" value="TPR_rpt"/>
</dbReference>
<comment type="caution">
    <text evidence="3">The sequence shown here is derived from an EMBL/GenBank/DDBJ whole genome shotgun (WGS) entry which is preliminary data.</text>
</comment>
<feature type="chain" id="PRO_5047537053" description="Tetratricopeptide repeat protein" evidence="2">
    <location>
        <begin position="24"/>
        <end position="458"/>
    </location>
</feature>
<dbReference type="Proteomes" id="UP001549799">
    <property type="component" value="Unassembled WGS sequence"/>
</dbReference>
<dbReference type="Gene3D" id="1.25.40.10">
    <property type="entry name" value="Tetratricopeptide repeat domain"/>
    <property type="match status" value="1"/>
</dbReference>
<evidence type="ECO:0000256" key="1">
    <source>
        <dbReference type="PROSITE-ProRule" id="PRU00339"/>
    </source>
</evidence>
<gene>
    <name evidence="3" type="ORF">ABXZ36_11925</name>
</gene>
<protein>
    <recommendedName>
        <fullName evidence="5">Tetratricopeptide repeat protein</fullName>
    </recommendedName>
</protein>
<dbReference type="EMBL" id="JBEXAE010000005">
    <property type="protein sequence ID" value="MET6991354.1"/>
    <property type="molecule type" value="Genomic_DNA"/>
</dbReference>
<feature type="repeat" description="TPR" evidence="1">
    <location>
        <begin position="297"/>
        <end position="330"/>
    </location>
</feature>
<organism evidence="3 4">
    <name type="scientific">Sediminicola arcticus</name>
    <dbReference type="NCBI Taxonomy" id="1574308"/>
    <lineage>
        <taxon>Bacteria</taxon>
        <taxon>Pseudomonadati</taxon>
        <taxon>Bacteroidota</taxon>
        <taxon>Flavobacteriia</taxon>
        <taxon>Flavobacteriales</taxon>
        <taxon>Flavobacteriaceae</taxon>
        <taxon>Sediminicola</taxon>
    </lineage>
</organism>